<protein>
    <submittedName>
        <fullName evidence="1">Uncharacterized protein</fullName>
    </submittedName>
</protein>
<gene>
    <name evidence="1" type="ORF">AVEN_171246_1</name>
</gene>
<reference evidence="1 2" key="1">
    <citation type="journal article" date="2019" name="Sci. Rep.">
        <title>Orb-weaving spider Araneus ventricosus genome elucidates the spidroin gene catalogue.</title>
        <authorList>
            <person name="Kono N."/>
            <person name="Nakamura H."/>
            <person name="Ohtoshi R."/>
            <person name="Moran D.A.P."/>
            <person name="Shinohara A."/>
            <person name="Yoshida Y."/>
            <person name="Fujiwara M."/>
            <person name="Mori M."/>
            <person name="Tomita M."/>
            <person name="Arakawa K."/>
        </authorList>
    </citation>
    <scope>NUCLEOTIDE SEQUENCE [LARGE SCALE GENOMIC DNA]</scope>
</reference>
<keyword evidence="2" id="KW-1185">Reference proteome</keyword>
<proteinExistence type="predicted"/>
<dbReference type="EMBL" id="BGPR01001670">
    <property type="protein sequence ID" value="GBM59191.1"/>
    <property type="molecule type" value="Genomic_DNA"/>
</dbReference>
<dbReference type="AlphaFoldDB" id="A0A4Y2H224"/>
<evidence type="ECO:0000313" key="1">
    <source>
        <dbReference type="EMBL" id="GBM59191.1"/>
    </source>
</evidence>
<evidence type="ECO:0000313" key="2">
    <source>
        <dbReference type="Proteomes" id="UP000499080"/>
    </source>
</evidence>
<comment type="caution">
    <text evidence="1">The sequence shown here is derived from an EMBL/GenBank/DDBJ whole genome shotgun (WGS) entry which is preliminary data.</text>
</comment>
<name>A0A4Y2H224_ARAVE</name>
<organism evidence="1 2">
    <name type="scientific">Araneus ventricosus</name>
    <name type="common">Orbweaver spider</name>
    <name type="synonym">Epeira ventricosa</name>
    <dbReference type="NCBI Taxonomy" id="182803"/>
    <lineage>
        <taxon>Eukaryota</taxon>
        <taxon>Metazoa</taxon>
        <taxon>Ecdysozoa</taxon>
        <taxon>Arthropoda</taxon>
        <taxon>Chelicerata</taxon>
        <taxon>Arachnida</taxon>
        <taxon>Araneae</taxon>
        <taxon>Araneomorphae</taxon>
        <taxon>Entelegynae</taxon>
        <taxon>Araneoidea</taxon>
        <taxon>Araneidae</taxon>
        <taxon>Araneus</taxon>
    </lineage>
</organism>
<sequence length="227" mass="26225">MSDCTRIPQIDCSVYGLVTRDCQNILTAMGHGQDQIVQLLLWGCLPFLLQSNFRLKKCCGRLWTNFGKQRKISDSTEFKQLTKQDAKNELAKELEKILNTAPSTVEKQPCLWRLPDLTLCRAGYFTGIHENTALFHLDQRPVCFSPIHVDRFRRVIHGSSEVHYQTPPPTTLTPTHASSTLEIFAFWLRFLQSDSHAHFRFPPTLVICRSPRRIIFEFYGRIKGMEN</sequence>
<dbReference type="Proteomes" id="UP000499080">
    <property type="component" value="Unassembled WGS sequence"/>
</dbReference>
<accession>A0A4Y2H224</accession>